<evidence type="ECO:0000256" key="14">
    <source>
        <dbReference type="ARBA" id="ARBA00049107"/>
    </source>
</evidence>
<comment type="catalytic activity">
    <reaction evidence="13">
        <text>S-benzyl-L-cysteinylglycine + H2O = S-benzyl-L-cysteine + glycine</text>
        <dbReference type="Rhea" id="RHEA:62568"/>
        <dbReference type="ChEBI" id="CHEBI:15377"/>
        <dbReference type="ChEBI" id="CHEBI:57305"/>
        <dbReference type="ChEBI" id="CHEBI:145802"/>
        <dbReference type="ChEBI" id="CHEBI:145803"/>
    </reaction>
    <physiologicalReaction direction="left-to-right" evidence="13">
        <dbReference type="Rhea" id="RHEA:62569"/>
    </physiologicalReaction>
</comment>
<dbReference type="Pfam" id="PF00883">
    <property type="entry name" value="Peptidase_M17"/>
    <property type="match status" value="1"/>
</dbReference>
<comment type="function">
    <text evidence="12">Cytosolic metallopeptidase that catalyzes the removal of unsubstituted N-terminal hydrophobic amino acids from various peptides. The presence of Zn(2+) ions is essential for the peptidase activity, and the association with other cofactors can modulate the substrate spectificity of the enzyme. For instance, in the presence of Mn(2+), it displays a specific Cys-Gly hydrolyzing activity of Cys-Gly-S-conjugates. Involved in the metabolism of glutathione and in the degradation of glutathione S-conjugates, which may play a role in the control of the cell redox status.</text>
</comment>
<reference evidence="17" key="2">
    <citation type="submission" date="2014-07" db="EMBL/GenBank/DDBJ databases">
        <authorList>
            <person name="Hull J."/>
        </authorList>
    </citation>
    <scope>NUCLEOTIDE SEQUENCE</scope>
</reference>
<evidence type="ECO:0000259" key="15">
    <source>
        <dbReference type="Pfam" id="PF00883"/>
    </source>
</evidence>
<organism evidence="17">
    <name type="scientific">Lygus hesperus</name>
    <name type="common">Western plant bug</name>
    <dbReference type="NCBI Taxonomy" id="30085"/>
    <lineage>
        <taxon>Eukaryota</taxon>
        <taxon>Metazoa</taxon>
        <taxon>Ecdysozoa</taxon>
        <taxon>Arthropoda</taxon>
        <taxon>Hexapoda</taxon>
        <taxon>Insecta</taxon>
        <taxon>Pterygota</taxon>
        <taxon>Neoptera</taxon>
        <taxon>Paraneoptera</taxon>
        <taxon>Hemiptera</taxon>
        <taxon>Heteroptera</taxon>
        <taxon>Panheteroptera</taxon>
        <taxon>Cimicomorpha</taxon>
        <taxon>Miridae</taxon>
        <taxon>Mirini</taxon>
        <taxon>Lygus</taxon>
    </lineage>
</organism>
<dbReference type="Gene3D" id="3.40.220.10">
    <property type="entry name" value="Leucine Aminopeptidase, subunit E, domain 1"/>
    <property type="match status" value="1"/>
</dbReference>
<evidence type="ECO:0000256" key="9">
    <source>
        <dbReference type="ARBA" id="ARBA00030930"/>
    </source>
</evidence>
<dbReference type="PANTHER" id="PTHR11963:SF25">
    <property type="entry name" value="CYTOSOL AMINOPEPTIDASE"/>
    <property type="match status" value="1"/>
</dbReference>
<dbReference type="PANTHER" id="PTHR11963">
    <property type="entry name" value="LEUCINE AMINOPEPTIDASE-RELATED"/>
    <property type="match status" value="1"/>
</dbReference>
<evidence type="ECO:0000256" key="3">
    <source>
        <dbReference type="ARBA" id="ARBA00022438"/>
    </source>
</evidence>
<keyword evidence="3 17" id="KW-0031">Aminopeptidase</keyword>
<dbReference type="SUPFAM" id="SSF52949">
    <property type="entry name" value="Macro domain-like"/>
    <property type="match status" value="1"/>
</dbReference>
<evidence type="ECO:0000256" key="7">
    <source>
        <dbReference type="ARBA" id="ARBA00023625"/>
    </source>
</evidence>
<comment type="catalytic activity">
    <reaction evidence="6">
        <text>an S-substituted L-cysteinylglycine + H2O = an S-substituted L-cysteine + glycine</text>
        <dbReference type="Rhea" id="RHEA:60444"/>
        <dbReference type="ChEBI" id="CHEBI:15377"/>
        <dbReference type="ChEBI" id="CHEBI:57305"/>
        <dbReference type="ChEBI" id="CHEBI:58717"/>
        <dbReference type="ChEBI" id="CHEBI:143103"/>
        <dbReference type="EC" id="3.4.13.23"/>
    </reaction>
    <physiologicalReaction direction="left-to-right" evidence="6">
        <dbReference type="Rhea" id="RHEA:60445"/>
    </physiologicalReaction>
</comment>
<dbReference type="PRINTS" id="PR00481">
    <property type="entry name" value="LAMNOPPTDASE"/>
</dbReference>
<evidence type="ECO:0000256" key="4">
    <source>
        <dbReference type="ARBA" id="ARBA00022670"/>
    </source>
</evidence>
<dbReference type="GO" id="GO:0070006">
    <property type="term" value="F:metalloaminopeptidase activity"/>
    <property type="evidence" value="ECO:0007669"/>
    <property type="project" value="InterPro"/>
</dbReference>
<dbReference type="InterPro" id="IPR000819">
    <property type="entry name" value="Peptidase_M17_C"/>
</dbReference>
<evidence type="ECO:0000256" key="11">
    <source>
        <dbReference type="ARBA" id="ARBA00031564"/>
    </source>
</evidence>
<reference evidence="17" key="1">
    <citation type="journal article" date="2014" name="PLoS ONE">
        <title>Transcriptome-Based Identification of ABC Transporters in the Western Tarnished Plant Bug Lygus hesperus.</title>
        <authorList>
            <person name="Hull J.J."/>
            <person name="Chaney K."/>
            <person name="Geib S.M."/>
            <person name="Fabrick J.A."/>
            <person name="Brent C.S."/>
            <person name="Walsh D."/>
            <person name="Lavine L.C."/>
        </authorList>
    </citation>
    <scope>NUCLEOTIDE SEQUENCE</scope>
</reference>
<evidence type="ECO:0000256" key="2">
    <source>
        <dbReference type="ARBA" id="ARBA00014190"/>
    </source>
</evidence>
<name>A0A0A9X6C9_LYGHE</name>
<evidence type="ECO:0000256" key="6">
    <source>
        <dbReference type="ARBA" id="ARBA00023511"/>
    </source>
</evidence>
<feature type="non-terminal residue" evidence="17">
    <location>
        <position position="1"/>
    </location>
</feature>
<gene>
    <name evidence="17" type="primary">LAP3_17</name>
    <name evidence="17" type="ORF">CM83_99346</name>
</gene>
<dbReference type="CDD" id="cd00433">
    <property type="entry name" value="Peptidase_M17"/>
    <property type="match status" value="1"/>
</dbReference>
<dbReference type="AlphaFoldDB" id="A0A0A9X6C9"/>
<evidence type="ECO:0000256" key="1">
    <source>
        <dbReference type="ARBA" id="ARBA00009528"/>
    </source>
</evidence>
<dbReference type="GO" id="GO:0006508">
    <property type="term" value="P:proteolysis"/>
    <property type="evidence" value="ECO:0007669"/>
    <property type="project" value="UniProtKB-KW"/>
</dbReference>
<evidence type="ECO:0000256" key="12">
    <source>
        <dbReference type="ARBA" id="ARBA00045966"/>
    </source>
</evidence>
<comment type="similarity">
    <text evidence="1">Belongs to the peptidase M17 family.</text>
</comment>
<dbReference type="Pfam" id="PF02789">
    <property type="entry name" value="Peptidase_M17_N"/>
    <property type="match status" value="1"/>
</dbReference>
<evidence type="ECO:0000259" key="16">
    <source>
        <dbReference type="Pfam" id="PF02789"/>
    </source>
</evidence>
<dbReference type="Gene3D" id="3.40.630.10">
    <property type="entry name" value="Zn peptidases"/>
    <property type="match status" value="1"/>
</dbReference>
<keyword evidence="5" id="KW-0378">Hydrolase</keyword>
<comment type="catalytic activity">
    <reaction evidence="14">
        <text>L-cysteinylglycine + H2O = L-cysteine + glycine</text>
        <dbReference type="Rhea" id="RHEA:28783"/>
        <dbReference type="ChEBI" id="CHEBI:15377"/>
        <dbReference type="ChEBI" id="CHEBI:35235"/>
        <dbReference type="ChEBI" id="CHEBI:57305"/>
        <dbReference type="ChEBI" id="CHEBI:61694"/>
    </reaction>
    <physiologicalReaction direction="left-to-right" evidence="14">
        <dbReference type="Rhea" id="RHEA:28784"/>
    </physiologicalReaction>
</comment>
<sequence>ITPEITNSRLVTNFPIFTSLTLTFHHKHFHTLYNKVTSKIHHFRNSLPLTVPINSAFTMSLPGKTSSQLFKGFFPYIQRNSIARQGNMPKINHGWVKDFAMPDHCIGGTAATGKALILGMYGPTQSGDDSCNSLSNVVFTQTASKYNDYSCLELFKQLRASGAVLGLGESRVFFNVEETFPITILVGLGNPCYGYNELEQRDEAKEAVRTAVGAGCKAAQQLGVGKIYIESFGLTEAAAEGAALSLWIYQDLKNRHRRKRIPHLGLYDDCDWTAWQVGLEKAASQNLARQLMEAPSNLTTPILFTMLALDELCKAGISAEVRVENWIVDNRMDAFLAVAKGSYEQPIFLELMYNGCDPCSPPIVLVGKGITYDSGGLCLKRDPTDLLLGKGDMGGAATVVATMRAIAAMHLPVNVRGLIPLCENMPGAGSFKPGDIVRAMNGKNILVENTDHEGELVLADALSYAQKYQPKFILDIATLTKEAQYLMGTAATTVLTNDDNLWMSIKAASVHTGDRVWRLPLWDVYNEQVESINTGADIVNSPIGNHGYSAAAAAFLSHFVCYNKWLHLDTWSVMIDSGETTYLRRGMSGRPTRTIVEMMAMLACQPSQC</sequence>
<dbReference type="EC" id="3.4.13.23" evidence="7"/>
<dbReference type="EMBL" id="GBHO01030994">
    <property type="protein sequence ID" value="JAG12610.1"/>
    <property type="molecule type" value="Transcribed_RNA"/>
</dbReference>
<protein>
    <recommendedName>
        <fullName evidence="2">Cytosol aminopeptidase</fullName>
        <ecNumber evidence="7">3.4.13.23</ecNumber>
    </recommendedName>
    <alternativeName>
        <fullName evidence="10">Cysteinylglycine-S-conjugate dipeptidase</fullName>
    </alternativeName>
    <alternativeName>
        <fullName evidence="11">Leucine aminopeptidase 3</fullName>
    </alternativeName>
    <alternativeName>
        <fullName evidence="9">Proline aminopeptidase</fullName>
    </alternativeName>
    <alternativeName>
        <fullName evidence="8">Prolyl aminopeptidase</fullName>
    </alternativeName>
</protein>
<feature type="domain" description="Peptidase M17 leucyl aminopeptidase N-terminal" evidence="16">
    <location>
        <begin position="141"/>
        <end position="254"/>
    </location>
</feature>
<dbReference type="GO" id="GO:0030145">
    <property type="term" value="F:manganese ion binding"/>
    <property type="evidence" value="ECO:0007669"/>
    <property type="project" value="InterPro"/>
</dbReference>
<evidence type="ECO:0000256" key="13">
    <source>
        <dbReference type="ARBA" id="ARBA00047881"/>
    </source>
</evidence>
<accession>A0A0A9X6C9</accession>
<proteinExistence type="inferred from homology"/>
<evidence type="ECO:0000256" key="10">
    <source>
        <dbReference type="ARBA" id="ARBA00030997"/>
    </source>
</evidence>
<evidence type="ECO:0000256" key="5">
    <source>
        <dbReference type="ARBA" id="ARBA00022801"/>
    </source>
</evidence>
<dbReference type="SUPFAM" id="SSF53187">
    <property type="entry name" value="Zn-dependent exopeptidases"/>
    <property type="match status" value="1"/>
</dbReference>
<feature type="domain" description="Cytosol aminopeptidase" evidence="15">
    <location>
        <begin position="286"/>
        <end position="596"/>
    </location>
</feature>
<keyword evidence="4" id="KW-0645">Protease</keyword>
<evidence type="ECO:0000313" key="17">
    <source>
        <dbReference type="EMBL" id="JAG12610.1"/>
    </source>
</evidence>
<dbReference type="InterPro" id="IPR011356">
    <property type="entry name" value="Leucine_aapep/pepB"/>
</dbReference>
<dbReference type="GO" id="GO:0005737">
    <property type="term" value="C:cytoplasm"/>
    <property type="evidence" value="ECO:0007669"/>
    <property type="project" value="InterPro"/>
</dbReference>
<dbReference type="InterPro" id="IPR008283">
    <property type="entry name" value="Peptidase_M17_N"/>
</dbReference>
<evidence type="ECO:0000256" key="8">
    <source>
        <dbReference type="ARBA" id="ARBA00029605"/>
    </source>
</evidence>
<dbReference type="InterPro" id="IPR043472">
    <property type="entry name" value="Macro_dom-like"/>
</dbReference>